<feature type="domain" description="GtrA/DPMS transmembrane" evidence="7">
    <location>
        <begin position="9"/>
        <end position="124"/>
    </location>
</feature>
<gene>
    <name evidence="8" type="ORF">BCS92_07185</name>
    <name evidence="9" type="ORF">FC057_20805</name>
</gene>
<comment type="similarity">
    <text evidence="2">Belongs to the GtrA family.</text>
</comment>
<reference evidence="8" key="3">
    <citation type="journal article" date="2018" name="Nature">
        <title>A major lineage of non-tailed dsDNA viruses as unrecognized killers of marine bacteria.</title>
        <authorList>
            <person name="Kauffman K.M."/>
            <person name="Hussain F.A."/>
            <person name="Yang J."/>
            <person name="Arevalo P."/>
            <person name="Brown J.M."/>
            <person name="Chang W.K."/>
            <person name="VanInsberghe D."/>
            <person name="Elsherbini J."/>
            <person name="Sharma R.S."/>
            <person name="Cutler M.B."/>
            <person name="Kelly L."/>
            <person name="Polz M.F."/>
        </authorList>
    </citation>
    <scope>NUCLEOTIDE SEQUENCE</scope>
    <source>
        <strain evidence="8">10N.222.48.A2</strain>
    </source>
</reference>
<reference evidence="10" key="1">
    <citation type="submission" date="2016-07" db="EMBL/GenBank/DDBJ databases">
        <title>Nontailed viruses are major unrecognized killers of bacteria in the ocean.</title>
        <authorList>
            <person name="Kauffman K."/>
            <person name="Hussain F."/>
            <person name="Yang J."/>
            <person name="Arevalo P."/>
            <person name="Brown J."/>
            <person name="Cutler M."/>
            <person name="Kelly L."/>
            <person name="Polz M.F."/>
        </authorList>
    </citation>
    <scope>NUCLEOTIDE SEQUENCE [LARGE SCALE GENOMIC DNA]</scope>
    <source>
        <strain evidence="10">10N.222.48.A2</strain>
    </source>
</reference>
<dbReference type="AlphaFoldDB" id="A0A2N7NM39"/>
<protein>
    <submittedName>
        <fullName evidence="9">GtrA family protein</fullName>
    </submittedName>
</protein>
<keyword evidence="4 6" id="KW-1133">Transmembrane helix</keyword>
<dbReference type="EMBL" id="MDBP01000031">
    <property type="protein sequence ID" value="PMP16915.1"/>
    <property type="molecule type" value="Genomic_DNA"/>
</dbReference>
<dbReference type="InterPro" id="IPR007267">
    <property type="entry name" value="GtrA_DPMS_TM"/>
</dbReference>
<name>A0A2N7NM39_9VIBR</name>
<evidence type="ECO:0000313" key="8">
    <source>
        <dbReference type="EMBL" id="PMP16915.1"/>
    </source>
</evidence>
<keyword evidence="5 6" id="KW-0472">Membrane</keyword>
<dbReference type="Proteomes" id="UP000235579">
    <property type="component" value="Unassembled WGS sequence"/>
</dbReference>
<proteinExistence type="inferred from homology"/>
<sequence length="131" mass="15391">MKDIQQVIRYLIGGGSTAIINWSLVYIFVEFFRFHYLASMNSAIFIIYLYSYFINKYFVFNNYEKKHVRHGVGFIVMRLVLLLTINIIVYLGVDVLGFNYLVFIMATMIGEAVVSFLIMKFFLFRPSFSES</sequence>
<dbReference type="GO" id="GO:0005886">
    <property type="term" value="C:plasma membrane"/>
    <property type="evidence" value="ECO:0007669"/>
    <property type="project" value="TreeGrafter"/>
</dbReference>
<dbReference type="InterPro" id="IPR051401">
    <property type="entry name" value="GtrA_CellWall_Glycosyl"/>
</dbReference>
<dbReference type="PANTHER" id="PTHR38459">
    <property type="entry name" value="PROPHAGE BACTOPRENOL-LINKED GLUCOSE TRANSLOCASE HOMOLOG"/>
    <property type="match status" value="1"/>
</dbReference>
<evidence type="ECO:0000256" key="1">
    <source>
        <dbReference type="ARBA" id="ARBA00004141"/>
    </source>
</evidence>
<evidence type="ECO:0000256" key="5">
    <source>
        <dbReference type="ARBA" id="ARBA00023136"/>
    </source>
</evidence>
<feature type="transmembrane region" description="Helical" evidence="6">
    <location>
        <begin position="99"/>
        <end position="123"/>
    </location>
</feature>
<accession>A0A2N7NM39</accession>
<comment type="subcellular location">
    <subcellularLocation>
        <location evidence="1">Membrane</location>
        <topology evidence="1">Multi-pass membrane protein</topology>
    </subcellularLocation>
</comment>
<dbReference type="RefSeq" id="WP_009847997.1">
    <property type="nucleotide sequence ID" value="NZ_MDBP01000031.1"/>
</dbReference>
<dbReference type="EMBL" id="SYVV01000039">
    <property type="protein sequence ID" value="TKG28636.1"/>
    <property type="molecule type" value="Genomic_DNA"/>
</dbReference>
<feature type="transmembrane region" description="Helical" evidence="6">
    <location>
        <begin position="7"/>
        <end position="28"/>
    </location>
</feature>
<evidence type="ECO:0000256" key="4">
    <source>
        <dbReference type="ARBA" id="ARBA00022989"/>
    </source>
</evidence>
<evidence type="ECO:0000313" key="10">
    <source>
        <dbReference type="Proteomes" id="UP000235579"/>
    </source>
</evidence>
<keyword evidence="3 6" id="KW-0812">Transmembrane</keyword>
<dbReference type="GO" id="GO:0000271">
    <property type="term" value="P:polysaccharide biosynthetic process"/>
    <property type="evidence" value="ECO:0007669"/>
    <property type="project" value="InterPro"/>
</dbReference>
<dbReference type="Pfam" id="PF04138">
    <property type="entry name" value="GtrA_DPMS_TM"/>
    <property type="match status" value="1"/>
</dbReference>
<evidence type="ECO:0000313" key="11">
    <source>
        <dbReference type="Proteomes" id="UP000308018"/>
    </source>
</evidence>
<feature type="transmembrane region" description="Helical" evidence="6">
    <location>
        <begin position="75"/>
        <end position="93"/>
    </location>
</feature>
<evidence type="ECO:0000259" key="7">
    <source>
        <dbReference type="Pfam" id="PF04138"/>
    </source>
</evidence>
<reference evidence="8" key="2">
    <citation type="submission" date="2016-07" db="EMBL/GenBank/DDBJ databases">
        <authorList>
            <person name="Wan K."/>
            <person name="Booth B."/>
            <person name="Spirohn K."/>
            <person name="Hao T."/>
            <person name="Hu Y."/>
            <person name="Calderwood M."/>
            <person name="Hill D."/>
            <person name="Mohr S."/>
            <person name="Vidal M."/>
            <person name="Celniker S."/>
            <person name="Perrimon N."/>
        </authorList>
    </citation>
    <scope>NUCLEOTIDE SEQUENCE</scope>
    <source>
        <strain evidence="8">10N.222.48.A2</strain>
    </source>
</reference>
<dbReference type="PANTHER" id="PTHR38459:SF1">
    <property type="entry name" value="PROPHAGE BACTOPRENOL-LINKED GLUCOSE TRANSLOCASE HOMOLOG"/>
    <property type="match status" value="1"/>
</dbReference>
<evidence type="ECO:0000313" key="9">
    <source>
        <dbReference type="EMBL" id="TKG28636.1"/>
    </source>
</evidence>
<dbReference type="Proteomes" id="UP000308018">
    <property type="component" value="Unassembled WGS sequence"/>
</dbReference>
<evidence type="ECO:0000256" key="2">
    <source>
        <dbReference type="ARBA" id="ARBA00009399"/>
    </source>
</evidence>
<comment type="caution">
    <text evidence="8">The sequence shown here is derived from an EMBL/GenBank/DDBJ whole genome shotgun (WGS) entry which is preliminary data.</text>
</comment>
<organism evidence="8 10">
    <name type="scientific">Vibrio tasmaniensis</name>
    <dbReference type="NCBI Taxonomy" id="212663"/>
    <lineage>
        <taxon>Bacteria</taxon>
        <taxon>Pseudomonadati</taxon>
        <taxon>Pseudomonadota</taxon>
        <taxon>Gammaproteobacteria</taxon>
        <taxon>Vibrionales</taxon>
        <taxon>Vibrionaceae</taxon>
        <taxon>Vibrio</taxon>
    </lineage>
</organism>
<evidence type="ECO:0000256" key="6">
    <source>
        <dbReference type="SAM" id="Phobius"/>
    </source>
</evidence>
<reference evidence="9 11" key="4">
    <citation type="submission" date="2019-04" db="EMBL/GenBank/DDBJ databases">
        <title>A reverse ecology approach based on a biological definition of microbial populations.</title>
        <authorList>
            <person name="Arevalo P."/>
            <person name="Vaninsberghe D."/>
            <person name="Elsherbini J."/>
            <person name="Gore J."/>
            <person name="Polz M."/>
        </authorList>
    </citation>
    <scope>NUCLEOTIDE SEQUENCE [LARGE SCALE GENOMIC DNA]</scope>
    <source>
        <strain evidence="9 11">10N.222.45.A8</strain>
    </source>
</reference>
<evidence type="ECO:0000256" key="3">
    <source>
        <dbReference type="ARBA" id="ARBA00022692"/>
    </source>
</evidence>